<accession>A0A151MXN6</accession>
<organism evidence="2 3">
    <name type="scientific">Alligator mississippiensis</name>
    <name type="common">American alligator</name>
    <dbReference type="NCBI Taxonomy" id="8496"/>
    <lineage>
        <taxon>Eukaryota</taxon>
        <taxon>Metazoa</taxon>
        <taxon>Chordata</taxon>
        <taxon>Craniata</taxon>
        <taxon>Vertebrata</taxon>
        <taxon>Euteleostomi</taxon>
        <taxon>Archelosauria</taxon>
        <taxon>Archosauria</taxon>
        <taxon>Crocodylia</taxon>
        <taxon>Alligatoridae</taxon>
        <taxon>Alligatorinae</taxon>
        <taxon>Alligator</taxon>
    </lineage>
</organism>
<dbReference type="AlphaFoldDB" id="A0A151MXN6"/>
<dbReference type="Proteomes" id="UP000050525">
    <property type="component" value="Unassembled WGS sequence"/>
</dbReference>
<name>A0A151MXN6_ALLMI</name>
<evidence type="ECO:0000313" key="2">
    <source>
        <dbReference type="EMBL" id="KYO29274.1"/>
    </source>
</evidence>
<reference evidence="2 3" key="1">
    <citation type="journal article" date="2012" name="Genome Biol.">
        <title>Sequencing three crocodilian genomes to illuminate the evolution of archosaurs and amniotes.</title>
        <authorList>
            <person name="St John J.A."/>
            <person name="Braun E.L."/>
            <person name="Isberg S.R."/>
            <person name="Miles L.G."/>
            <person name="Chong A.Y."/>
            <person name="Gongora J."/>
            <person name="Dalzell P."/>
            <person name="Moran C."/>
            <person name="Bed'hom B."/>
            <person name="Abzhanov A."/>
            <person name="Burgess S.C."/>
            <person name="Cooksey A.M."/>
            <person name="Castoe T.A."/>
            <person name="Crawford N.G."/>
            <person name="Densmore L.D."/>
            <person name="Drew J.C."/>
            <person name="Edwards S.V."/>
            <person name="Faircloth B.C."/>
            <person name="Fujita M.K."/>
            <person name="Greenwold M.J."/>
            <person name="Hoffmann F.G."/>
            <person name="Howard J.M."/>
            <person name="Iguchi T."/>
            <person name="Janes D.E."/>
            <person name="Khan S.Y."/>
            <person name="Kohno S."/>
            <person name="de Koning A.J."/>
            <person name="Lance S.L."/>
            <person name="McCarthy F.M."/>
            <person name="McCormack J.E."/>
            <person name="Merchant M.E."/>
            <person name="Peterson D.G."/>
            <person name="Pollock D.D."/>
            <person name="Pourmand N."/>
            <person name="Raney B.J."/>
            <person name="Roessler K.A."/>
            <person name="Sanford J.R."/>
            <person name="Sawyer R.H."/>
            <person name="Schmidt C.J."/>
            <person name="Triplett E.W."/>
            <person name="Tuberville T.D."/>
            <person name="Venegas-Anaya M."/>
            <person name="Howard J.T."/>
            <person name="Jarvis E.D."/>
            <person name="Guillette L.J.Jr."/>
            <person name="Glenn T.C."/>
            <person name="Green R.E."/>
            <person name="Ray D.A."/>
        </authorList>
    </citation>
    <scope>NUCLEOTIDE SEQUENCE [LARGE SCALE GENOMIC DNA]</scope>
    <source>
        <strain evidence="2">KSC_2009_1</strain>
    </source>
</reference>
<dbReference type="EMBL" id="AKHW03004704">
    <property type="protein sequence ID" value="KYO29274.1"/>
    <property type="molecule type" value="Genomic_DNA"/>
</dbReference>
<evidence type="ECO:0000313" key="3">
    <source>
        <dbReference type="Proteomes" id="UP000050525"/>
    </source>
</evidence>
<feature type="region of interest" description="Disordered" evidence="1">
    <location>
        <begin position="59"/>
        <end position="82"/>
    </location>
</feature>
<evidence type="ECO:0000256" key="1">
    <source>
        <dbReference type="SAM" id="MobiDB-lite"/>
    </source>
</evidence>
<comment type="caution">
    <text evidence="2">The sequence shown here is derived from an EMBL/GenBank/DDBJ whole genome shotgun (WGS) entry which is preliminary data.</text>
</comment>
<keyword evidence="3" id="KW-1185">Reference proteome</keyword>
<protein>
    <submittedName>
        <fullName evidence="2">Uncharacterized protein</fullName>
    </submittedName>
</protein>
<proteinExistence type="predicted"/>
<sequence>MNKILLSHQQKDFIIIVLYNLHISTPQQKQLHLGPDNARGYQWTTSLFVLRRSQTTVSPQLNSAHNDNSNQLDSSIFGNSSP</sequence>
<gene>
    <name evidence="2" type="ORF">Y1Q_0017923</name>
</gene>